<dbReference type="Pfam" id="PF05239">
    <property type="entry name" value="PRC"/>
    <property type="match status" value="1"/>
</dbReference>
<evidence type="ECO:0000313" key="2">
    <source>
        <dbReference type="EMBL" id="KZX15171.1"/>
    </source>
</evidence>
<protein>
    <submittedName>
        <fullName evidence="2">PRC-barrel domain protein</fullName>
    </submittedName>
</protein>
<dbReference type="AlphaFoldDB" id="A0A166D3T6"/>
<dbReference type="RefSeq" id="WP_067260180.1">
    <property type="nucleotide sequence ID" value="NZ_LWMW01000126.1"/>
</dbReference>
<gene>
    <name evidence="2" type="ORF">MBCUT_16250</name>
</gene>
<dbReference type="InterPro" id="IPR011033">
    <property type="entry name" value="PRC_barrel-like_sf"/>
</dbReference>
<keyword evidence="3" id="KW-1185">Reference proteome</keyword>
<dbReference type="PATRIC" id="fig|47311.3.peg.1770"/>
<proteinExistence type="predicted"/>
<dbReference type="InterPro" id="IPR027275">
    <property type="entry name" value="PRC-brl_dom"/>
</dbReference>
<evidence type="ECO:0000313" key="3">
    <source>
        <dbReference type="Proteomes" id="UP000077275"/>
    </source>
</evidence>
<dbReference type="Gene3D" id="2.30.30.240">
    <property type="entry name" value="PRC-barrel domain"/>
    <property type="match status" value="1"/>
</dbReference>
<organism evidence="2 3">
    <name type="scientific">Methanobrevibacter cuticularis</name>
    <dbReference type="NCBI Taxonomy" id="47311"/>
    <lineage>
        <taxon>Archaea</taxon>
        <taxon>Methanobacteriati</taxon>
        <taxon>Methanobacteriota</taxon>
        <taxon>Methanomada group</taxon>
        <taxon>Methanobacteria</taxon>
        <taxon>Methanobacteriales</taxon>
        <taxon>Methanobacteriaceae</taxon>
        <taxon>Methanobrevibacter</taxon>
    </lineage>
</organism>
<sequence length="69" mass="7467">MKTTSLIGKEVVNSTGKSLGIVDNLVIDENTDLVTGINIKETKDDGSSKDLTLFLYEINKVGNNVIVKI</sequence>
<name>A0A166D3T6_9EURY</name>
<feature type="domain" description="PRC-barrel" evidence="1">
    <location>
        <begin position="4"/>
        <end position="68"/>
    </location>
</feature>
<accession>A0A166D3T6</accession>
<dbReference type="SUPFAM" id="SSF50346">
    <property type="entry name" value="PRC-barrel domain"/>
    <property type="match status" value="1"/>
</dbReference>
<comment type="caution">
    <text evidence="2">The sequence shown here is derived from an EMBL/GenBank/DDBJ whole genome shotgun (WGS) entry which is preliminary data.</text>
</comment>
<reference evidence="2 3" key="1">
    <citation type="submission" date="2016-04" db="EMBL/GenBank/DDBJ databases">
        <title>Genome sequence of Methanobrevibacter cuticularis DSM 11139.</title>
        <authorList>
            <person name="Poehlein A."/>
            <person name="Seedorf H."/>
            <person name="Daniel R."/>
        </authorList>
    </citation>
    <scope>NUCLEOTIDE SEQUENCE [LARGE SCALE GENOMIC DNA]</scope>
    <source>
        <strain evidence="2 3">DSM 11139</strain>
    </source>
</reference>
<dbReference type="Proteomes" id="UP000077275">
    <property type="component" value="Unassembled WGS sequence"/>
</dbReference>
<dbReference type="EMBL" id="LWMW01000126">
    <property type="protein sequence ID" value="KZX15171.1"/>
    <property type="molecule type" value="Genomic_DNA"/>
</dbReference>
<evidence type="ECO:0000259" key="1">
    <source>
        <dbReference type="Pfam" id="PF05239"/>
    </source>
</evidence>